<keyword evidence="1" id="KW-0472">Membrane</keyword>
<dbReference type="Proteomes" id="UP000008062">
    <property type="component" value="Chromosome 14"/>
</dbReference>
<evidence type="ECO:0000313" key="2">
    <source>
        <dbReference type="EMBL" id="EGP82440.1"/>
    </source>
</evidence>
<name>F9XQR0_ZYMTI</name>
<gene>
    <name evidence="2" type="ORF">MYCGRDRAFT_18496</name>
</gene>
<sequence length="102" mass="11480">KQVMLPDDKPVAMEMMCNIIQHRNGNLPPRPTAMEIYDLAIAADKYDCVMATSLAARAWMQLDSVSNAHDLGLFMLAAYIYAFPEIFFQVTARLVLSYNGSY</sequence>
<keyword evidence="3" id="KW-1185">Reference proteome</keyword>
<dbReference type="RefSeq" id="XP_003847464.1">
    <property type="nucleotide sequence ID" value="XM_003847416.1"/>
</dbReference>
<accession>F9XQR0</accession>
<feature type="non-terminal residue" evidence="2">
    <location>
        <position position="102"/>
    </location>
</feature>
<evidence type="ECO:0000256" key="1">
    <source>
        <dbReference type="SAM" id="Phobius"/>
    </source>
</evidence>
<dbReference type="KEGG" id="ztr:MYCGRDRAFT_18496"/>
<dbReference type="InParanoid" id="F9XQR0"/>
<dbReference type="OrthoDB" id="5361286at2759"/>
<dbReference type="HOGENOM" id="CLU_2284297_0_0_1"/>
<dbReference type="AlphaFoldDB" id="F9XQR0"/>
<feature type="transmembrane region" description="Helical" evidence="1">
    <location>
        <begin position="71"/>
        <end position="96"/>
    </location>
</feature>
<keyword evidence="1" id="KW-0812">Transmembrane</keyword>
<evidence type="ECO:0000313" key="3">
    <source>
        <dbReference type="Proteomes" id="UP000008062"/>
    </source>
</evidence>
<dbReference type="EMBL" id="CM001209">
    <property type="protein sequence ID" value="EGP82440.1"/>
    <property type="molecule type" value="Genomic_DNA"/>
</dbReference>
<feature type="non-terminal residue" evidence="2">
    <location>
        <position position="1"/>
    </location>
</feature>
<keyword evidence="1" id="KW-1133">Transmembrane helix</keyword>
<reference evidence="2 3" key="1">
    <citation type="journal article" date="2011" name="PLoS Genet.">
        <title>Finished genome of the fungal wheat pathogen Mycosphaerella graminicola reveals dispensome structure, chromosome plasticity, and stealth pathogenesis.</title>
        <authorList>
            <person name="Goodwin S.B."/>
            <person name="Ben M'barek S."/>
            <person name="Dhillon B."/>
            <person name="Wittenberg A.H.J."/>
            <person name="Crane C.F."/>
            <person name="Hane J.K."/>
            <person name="Foster A.J."/>
            <person name="Van der Lee T.A.J."/>
            <person name="Grimwood J."/>
            <person name="Aerts A."/>
            <person name="Antoniw J."/>
            <person name="Bailey A."/>
            <person name="Bluhm B."/>
            <person name="Bowler J."/>
            <person name="Bristow J."/>
            <person name="van der Burgt A."/>
            <person name="Canto-Canche B."/>
            <person name="Churchill A.C.L."/>
            <person name="Conde-Ferraez L."/>
            <person name="Cools H.J."/>
            <person name="Coutinho P.M."/>
            <person name="Csukai M."/>
            <person name="Dehal P."/>
            <person name="De Wit P."/>
            <person name="Donzelli B."/>
            <person name="van de Geest H.C."/>
            <person name="van Ham R.C.H.J."/>
            <person name="Hammond-Kosack K.E."/>
            <person name="Henrissat B."/>
            <person name="Kilian A."/>
            <person name="Kobayashi A.K."/>
            <person name="Koopmann E."/>
            <person name="Kourmpetis Y."/>
            <person name="Kuzniar A."/>
            <person name="Lindquist E."/>
            <person name="Lombard V."/>
            <person name="Maliepaard C."/>
            <person name="Martins N."/>
            <person name="Mehrabi R."/>
            <person name="Nap J.P.H."/>
            <person name="Ponomarenko A."/>
            <person name="Rudd J.J."/>
            <person name="Salamov A."/>
            <person name="Schmutz J."/>
            <person name="Schouten H.J."/>
            <person name="Shapiro H."/>
            <person name="Stergiopoulos I."/>
            <person name="Torriani S.F.F."/>
            <person name="Tu H."/>
            <person name="de Vries R.P."/>
            <person name="Waalwijk C."/>
            <person name="Ware S.B."/>
            <person name="Wiebenga A."/>
            <person name="Zwiers L.-H."/>
            <person name="Oliver R.P."/>
            <person name="Grigoriev I.V."/>
            <person name="Kema G.H.J."/>
        </authorList>
    </citation>
    <scope>NUCLEOTIDE SEQUENCE [LARGE SCALE GENOMIC DNA]</scope>
    <source>
        <strain evidence="3">CBS 115943 / IPO323</strain>
    </source>
</reference>
<dbReference type="STRING" id="336722.F9XQR0"/>
<proteinExistence type="predicted"/>
<dbReference type="OMA" id="NEMINRV"/>
<protein>
    <submittedName>
        <fullName evidence="2">Uncharacterized protein</fullName>
    </submittedName>
</protein>
<organism evidence="2 3">
    <name type="scientific">Zymoseptoria tritici (strain CBS 115943 / IPO323)</name>
    <name type="common">Speckled leaf blotch fungus</name>
    <name type="synonym">Septoria tritici</name>
    <dbReference type="NCBI Taxonomy" id="336722"/>
    <lineage>
        <taxon>Eukaryota</taxon>
        <taxon>Fungi</taxon>
        <taxon>Dikarya</taxon>
        <taxon>Ascomycota</taxon>
        <taxon>Pezizomycotina</taxon>
        <taxon>Dothideomycetes</taxon>
        <taxon>Dothideomycetidae</taxon>
        <taxon>Mycosphaerellales</taxon>
        <taxon>Mycosphaerellaceae</taxon>
        <taxon>Zymoseptoria</taxon>
    </lineage>
</organism>
<dbReference type="GeneID" id="13400378"/>